<dbReference type="Proteomes" id="UP000322225">
    <property type="component" value="Chromosome 14"/>
</dbReference>
<sequence length="92" mass="9728">MSKKSTSNTDNKTSSLLQDTAKSVATWVAFDGPQVRESVWQSEGKQSSAAGQAVKHAADTAYTTAFERSPPDEKPAPSHRSGGRSSTTTQGN</sequence>
<reference evidence="2" key="1">
    <citation type="submission" date="2017-08" db="EMBL/GenBank/DDBJ databases">
        <authorList>
            <person name="Cuomo C."/>
            <person name="Billmyre B."/>
            <person name="Heitman J."/>
        </authorList>
    </citation>
    <scope>NUCLEOTIDE SEQUENCE</scope>
    <source>
        <strain evidence="2">CBS 12478</strain>
    </source>
</reference>
<feature type="compositionally biased region" description="Low complexity" evidence="1">
    <location>
        <begin position="83"/>
        <end position="92"/>
    </location>
</feature>
<name>A0AAJ8N0H9_9TREE</name>
<protein>
    <submittedName>
        <fullName evidence="2">Uncharacterized protein</fullName>
    </submittedName>
</protein>
<gene>
    <name evidence="2" type="ORF">CI109_107258</name>
</gene>
<dbReference type="RefSeq" id="XP_065824062.1">
    <property type="nucleotide sequence ID" value="XM_065967990.1"/>
</dbReference>
<dbReference type="KEGG" id="ksn:90830040"/>
<feature type="region of interest" description="Disordered" evidence="1">
    <location>
        <begin position="37"/>
        <end position="92"/>
    </location>
</feature>
<proteinExistence type="predicted"/>
<evidence type="ECO:0000313" key="2">
    <source>
        <dbReference type="EMBL" id="WWD22765.1"/>
    </source>
</evidence>
<dbReference type="AlphaFoldDB" id="A0AAJ8N0H9"/>
<accession>A0AAJ8N0H9</accession>
<organism evidence="2 3">
    <name type="scientific">Kwoniella shandongensis</name>
    <dbReference type="NCBI Taxonomy" id="1734106"/>
    <lineage>
        <taxon>Eukaryota</taxon>
        <taxon>Fungi</taxon>
        <taxon>Dikarya</taxon>
        <taxon>Basidiomycota</taxon>
        <taxon>Agaricomycotina</taxon>
        <taxon>Tremellomycetes</taxon>
        <taxon>Tremellales</taxon>
        <taxon>Cryptococcaceae</taxon>
        <taxon>Kwoniella</taxon>
    </lineage>
</organism>
<dbReference type="GeneID" id="90830040"/>
<feature type="compositionally biased region" description="Polar residues" evidence="1">
    <location>
        <begin position="39"/>
        <end position="50"/>
    </location>
</feature>
<keyword evidence="3" id="KW-1185">Reference proteome</keyword>
<evidence type="ECO:0000256" key="1">
    <source>
        <dbReference type="SAM" id="MobiDB-lite"/>
    </source>
</evidence>
<evidence type="ECO:0000313" key="3">
    <source>
        <dbReference type="Proteomes" id="UP000322225"/>
    </source>
</evidence>
<dbReference type="EMBL" id="CP144064">
    <property type="protein sequence ID" value="WWD22765.1"/>
    <property type="molecule type" value="Genomic_DNA"/>
</dbReference>
<reference evidence="2" key="2">
    <citation type="submission" date="2024-01" db="EMBL/GenBank/DDBJ databases">
        <title>Comparative genomics of Cryptococcus and Kwoniella reveals pathogenesis evolution and contrasting modes of karyotype evolution via chromosome fusion or intercentromeric recombination.</title>
        <authorList>
            <person name="Coelho M.A."/>
            <person name="David-Palma M."/>
            <person name="Shea T."/>
            <person name="Bowers K."/>
            <person name="McGinley-Smith S."/>
            <person name="Mohammad A.W."/>
            <person name="Gnirke A."/>
            <person name="Yurkov A.M."/>
            <person name="Nowrousian M."/>
            <person name="Sun S."/>
            <person name="Cuomo C.A."/>
            <person name="Heitman J."/>
        </authorList>
    </citation>
    <scope>NUCLEOTIDE SEQUENCE</scope>
    <source>
        <strain evidence="2">CBS 12478</strain>
    </source>
</reference>